<protein>
    <recommendedName>
        <fullName evidence="3">Ndc10 domain-containing protein</fullName>
    </recommendedName>
</protein>
<evidence type="ECO:0008006" key="3">
    <source>
        <dbReference type="Google" id="ProtNLM"/>
    </source>
</evidence>
<dbReference type="EMBL" id="JASMQC010000025">
    <property type="protein sequence ID" value="KAK1934611.1"/>
    <property type="molecule type" value="Genomic_DNA"/>
</dbReference>
<name>A0AAD9LFL9_9STRA</name>
<evidence type="ECO:0000313" key="1">
    <source>
        <dbReference type="EMBL" id="KAK1934611.1"/>
    </source>
</evidence>
<dbReference type="AlphaFoldDB" id="A0AAD9LFL9"/>
<organism evidence="1 2">
    <name type="scientific">Phytophthora citrophthora</name>
    <dbReference type="NCBI Taxonomy" id="4793"/>
    <lineage>
        <taxon>Eukaryota</taxon>
        <taxon>Sar</taxon>
        <taxon>Stramenopiles</taxon>
        <taxon>Oomycota</taxon>
        <taxon>Peronosporomycetes</taxon>
        <taxon>Peronosporales</taxon>
        <taxon>Peronosporaceae</taxon>
        <taxon>Phytophthora</taxon>
    </lineage>
</organism>
<reference evidence="1" key="1">
    <citation type="submission" date="2023-08" db="EMBL/GenBank/DDBJ databases">
        <title>Reference Genome Resource for the Citrus Pathogen Phytophthora citrophthora.</title>
        <authorList>
            <person name="Moller H."/>
            <person name="Coetzee B."/>
            <person name="Rose L.J."/>
            <person name="Van Niekerk J.M."/>
        </authorList>
    </citation>
    <scope>NUCLEOTIDE SEQUENCE</scope>
    <source>
        <strain evidence="1">STE-U-9442</strain>
    </source>
</reference>
<accession>A0AAD9LFL9</accession>
<keyword evidence="2" id="KW-1185">Reference proteome</keyword>
<proteinExistence type="predicted"/>
<evidence type="ECO:0000313" key="2">
    <source>
        <dbReference type="Proteomes" id="UP001259832"/>
    </source>
</evidence>
<comment type="caution">
    <text evidence="1">The sequence shown here is derived from an EMBL/GenBank/DDBJ whole genome shotgun (WGS) entry which is preliminary data.</text>
</comment>
<dbReference type="Proteomes" id="UP001259832">
    <property type="component" value="Unassembled WGS sequence"/>
</dbReference>
<sequence>MTRSNKNRLEDRLDEADVMQSLQSKRTKTSTKKTYSSKITTLISWLKAHRPNTVDESSNAMCLPLPKDVIMAFFGHICSAAQACDQDNMASSVASSTPLAVSTVWGFRSALVDVYRKQNVLWDSKIDDALCSALEGYEKTINDLKKRGLMKVNEGKHQLTMSGFELVLLKMMSLEPNTKGQAWSTVVFGWCFLVLTWNLMSRADSIATIIEQGHKGDQTGSKKVAKHVYANPYQPHQCPILALAVHLFSCPERSCSGKQQFFIGSDSKDRFGRILRRVVNSLSADELCQLSCASEDIGTHSLRKGSSSYALGQVNGPTPVSVYLRMGQSLGNVKDRYIHFGEGADQLCGRMITGLPFDSERFGVIPPHFPPRLASKLTIEFWDRVVSEFSKYTRGMQSAFPFMLASLIHHEQYLRNTISPNHPIFKSRVFSANPLLQELRGSTVLSLGTSPVSGLKATGIPVHLAIAKQVAGLKEAVSSLRDGITALEDKMPNVVASTVVSELRHHLAVNGGAISLQEFDSRIMNMEARITERVCSAIRDVQLPRDNPEAVQSGDQRNWRTWSWKDGKIGHAVPRGWKFPARTNVKVLWNM</sequence>
<gene>
    <name evidence="1" type="ORF">P3T76_011220</name>
</gene>